<dbReference type="EMBL" id="JAYKXN010000001">
    <property type="protein sequence ID" value="KAK7319265.1"/>
    <property type="molecule type" value="Genomic_DNA"/>
</dbReference>
<name>A0AAN9Q076_CLITE</name>
<gene>
    <name evidence="1" type="ORF">RJT34_03984</name>
</gene>
<comment type="caution">
    <text evidence="1">The sequence shown here is derived from an EMBL/GenBank/DDBJ whole genome shotgun (WGS) entry which is preliminary data.</text>
</comment>
<accession>A0AAN9Q076</accession>
<proteinExistence type="predicted"/>
<evidence type="ECO:0000313" key="1">
    <source>
        <dbReference type="EMBL" id="KAK7319265.1"/>
    </source>
</evidence>
<keyword evidence="2" id="KW-1185">Reference proteome</keyword>
<organism evidence="1 2">
    <name type="scientific">Clitoria ternatea</name>
    <name type="common">Butterfly pea</name>
    <dbReference type="NCBI Taxonomy" id="43366"/>
    <lineage>
        <taxon>Eukaryota</taxon>
        <taxon>Viridiplantae</taxon>
        <taxon>Streptophyta</taxon>
        <taxon>Embryophyta</taxon>
        <taxon>Tracheophyta</taxon>
        <taxon>Spermatophyta</taxon>
        <taxon>Magnoliopsida</taxon>
        <taxon>eudicotyledons</taxon>
        <taxon>Gunneridae</taxon>
        <taxon>Pentapetalae</taxon>
        <taxon>rosids</taxon>
        <taxon>fabids</taxon>
        <taxon>Fabales</taxon>
        <taxon>Fabaceae</taxon>
        <taxon>Papilionoideae</taxon>
        <taxon>50 kb inversion clade</taxon>
        <taxon>NPAAA clade</taxon>
        <taxon>indigoferoid/millettioid clade</taxon>
        <taxon>Phaseoleae</taxon>
        <taxon>Clitoria</taxon>
    </lineage>
</organism>
<sequence length="87" mass="10085">MTCRVRNNRNPGVTLHGKVSQFKFSKKPCLYCFIDHNPSKLQLCIISCVCNLNNSCLQNIMVKRYGHRNGVRRRIKTPYKCSHAFVV</sequence>
<dbReference type="AlphaFoldDB" id="A0AAN9Q076"/>
<reference evidence="1 2" key="1">
    <citation type="submission" date="2024-01" db="EMBL/GenBank/DDBJ databases">
        <title>The genomes of 5 underutilized Papilionoideae crops provide insights into root nodulation and disease resistance.</title>
        <authorList>
            <person name="Yuan L."/>
        </authorList>
    </citation>
    <scope>NUCLEOTIDE SEQUENCE [LARGE SCALE GENOMIC DNA]</scope>
    <source>
        <strain evidence="1">LY-2023</strain>
        <tissue evidence="1">Leaf</tissue>
    </source>
</reference>
<evidence type="ECO:0000313" key="2">
    <source>
        <dbReference type="Proteomes" id="UP001359559"/>
    </source>
</evidence>
<protein>
    <submittedName>
        <fullName evidence="1">Uncharacterized protein</fullName>
    </submittedName>
</protein>
<dbReference type="Proteomes" id="UP001359559">
    <property type="component" value="Unassembled WGS sequence"/>
</dbReference>